<comment type="caution">
    <text evidence="1">The sequence shown here is derived from an EMBL/GenBank/DDBJ whole genome shotgun (WGS) entry which is preliminary data.</text>
</comment>
<evidence type="ECO:0000313" key="1">
    <source>
        <dbReference type="EMBL" id="KAL2720952.1"/>
    </source>
</evidence>
<sequence>MYNVHGYIRRLFNVNKKEHLIDRASYHVAKHNEYRSARRSLAIYRNLNLDCTLVITEVLLSDWLYIFIHIKILSFYIANHTSIDKD</sequence>
<accession>A0ABD2AKU5</accession>
<protein>
    <submittedName>
        <fullName evidence="1">Uncharacterized protein</fullName>
    </submittedName>
</protein>
<dbReference type="AlphaFoldDB" id="A0ABD2AKU5"/>
<evidence type="ECO:0000313" key="2">
    <source>
        <dbReference type="Proteomes" id="UP001607302"/>
    </source>
</evidence>
<name>A0ABD2AKU5_VESSQ</name>
<reference evidence="1 2" key="1">
    <citation type="journal article" date="2024" name="Ann. Entomol. Soc. Am.">
        <title>Genomic analyses of the southern and eastern yellowjacket wasps (Hymenoptera: Vespidae) reveal evolutionary signatures of social life.</title>
        <authorList>
            <person name="Catto M.A."/>
            <person name="Caine P.B."/>
            <person name="Orr S.E."/>
            <person name="Hunt B.G."/>
            <person name="Goodisman M.A.D."/>
        </authorList>
    </citation>
    <scope>NUCLEOTIDE SEQUENCE [LARGE SCALE GENOMIC DNA]</scope>
    <source>
        <strain evidence="1">233</strain>
        <tissue evidence="1">Head and thorax</tissue>
    </source>
</reference>
<dbReference type="EMBL" id="JAUDFV010000144">
    <property type="protein sequence ID" value="KAL2720952.1"/>
    <property type="molecule type" value="Genomic_DNA"/>
</dbReference>
<proteinExistence type="predicted"/>
<dbReference type="Proteomes" id="UP001607302">
    <property type="component" value="Unassembled WGS sequence"/>
</dbReference>
<keyword evidence="2" id="KW-1185">Reference proteome</keyword>
<gene>
    <name evidence="1" type="ORF">V1478_009998</name>
</gene>
<organism evidence="1 2">
    <name type="scientific">Vespula squamosa</name>
    <name type="common">Southern yellow jacket</name>
    <name type="synonym">Wasp</name>
    <dbReference type="NCBI Taxonomy" id="30214"/>
    <lineage>
        <taxon>Eukaryota</taxon>
        <taxon>Metazoa</taxon>
        <taxon>Ecdysozoa</taxon>
        <taxon>Arthropoda</taxon>
        <taxon>Hexapoda</taxon>
        <taxon>Insecta</taxon>
        <taxon>Pterygota</taxon>
        <taxon>Neoptera</taxon>
        <taxon>Endopterygota</taxon>
        <taxon>Hymenoptera</taxon>
        <taxon>Apocrita</taxon>
        <taxon>Aculeata</taxon>
        <taxon>Vespoidea</taxon>
        <taxon>Vespidae</taxon>
        <taxon>Vespinae</taxon>
        <taxon>Vespula</taxon>
    </lineage>
</organism>